<dbReference type="AlphaFoldDB" id="A0A0A8YRM6"/>
<reference evidence="1" key="1">
    <citation type="submission" date="2014-09" db="EMBL/GenBank/DDBJ databases">
        <authorList>
            <person name="Magalhaes I.L.F."/>
            <person name="Oliveira U."/>
            <person name="Santos F.R."/>
            <person name="Vidigal T.H.D.A."/>
            <person name="Brescovit A.D."/>
            <person name="Santos A.J."/>
        </authorList>
    </citation>
    <scope>NUCLEOTIDE SEQUENCE</scope>
    <source>
        <tissue evidence="1">Shoot tissue taken approximately 20 cm above the soil surface</tissue>
    </source>
</reference>
<protein>
    <submittedName>
        <fullName evidence="1">Uncharacterized protein</fullName>
    </submittedName>
</protein>
<reference evidence="1" key="2">
    <citation type="journal article" date="2015" name="Data Brief">
        <title>Shoot transcriptome of the giant reed, Arundo donax.</title>
        <authorList>
            <person name="Barrero R.A."/>
            <person name="Guerrero F.D."/>
            <person name="Moolhuijzen P."/>
            <person name="Goolsby J.A."/>
            <person name="Tidwell J."/>
            <person name="Bellgard S.E."/>
            <person name="Bellgard M.I."/>
        </authorList>
    </citation>
    <scope>NUCLEOTIDE SEQUENCE</scope>
    <source>
        <tissue evidence="1">Shoot tissue taken approximately 20 cm above the soil surface</tissue>
    </source>
</reference>
<evidence type="ECO:0000313" key="1">
    <source>
        <dbReference type="EMBL" id="JAD28338.1"/>
    </source>
</evidence>
<organism evidence="1">
    <name type="scientific">Arundo donax</name>
    <name type="common">Giant reed</name>
    <name type="synonym">Donax arundinaceus</name>
    <dbReference type="NCBI Taxonomy" id="35708"/>
    <lineage>
        <taxon>Eukaryota</taxon>
        <taxon>Viridiplantae</taxon>
        <taxon>Streptophyta</taxon>
        <taxon>Embryophyta</taxon>
        <taxon>Tracheophyta</taxon>
        <taxon>Spermatophyta</taxon>
        <taxon>Magnoliopsida</taxon>
        <taxon>Liliopsida</taxon>
        <taxon>Poales</taxon>
        <taxon>Poaceae</taxon>
        <taxon>PACMAD clade</taxon>
        <taxon>Arundinoideae</taxon>
        <taxon>Arundineae</taxon>
        <taxon>Arundo</taxon>
    </lineage>
</organism>
<name>A0A0A8YRM6_ARUDO</name>
<proteinExistence type="predicted"/>
<accession>A0A0A8YRM6</accession>
<dbReference type="EMBL" id="GBRH01269557">
    <property type="protein sequence ID" value="JAD28338.1"/>
    <property type="molecule type" value="Transcribed_RNA"/>
</dbReference>
<sequence length="62" mass="6906">MTRGISTQTLEWKSQKHYASSSTCRDASTSSSRSSEICSCGLRRRGKSCRRCSRSSSRRAKA</sequence>